<protein>
    <submittedName>
        <fullName evidence="1">Capsular biosynthesis protein</fullName>
    </submittedName>
</protein>
<dbReference type="Pfam" id="PF10082">
    <property type="entry name" value="BBP2_2"/>
    <property type="match status" value="1"/>
</dbReference>
<dbReference type="InterPro" id="IPR018759">
    <property type="entry name" value="BBP2_2"/>
</dbReference>
<evidence type="ECO:0000313" key="2">
    <source>
        <dbReference type="Proteomes" id="UP000241404"/>
    </source>
</evidence>
<gene>
    <name evidence="1" type="ORF">CTM90_00260</name>
</gene>
<dbReference type="EMBL" id="PYMM01000001">
    <property type="protein sequence ID" value="PSU19153.1"/>
    <property type="molecule type" value="Genomic_DNA"/>
</dbReference>
<proteinExistence type="predicted"/>
<sequence length="420" mass="48741">MLPITTWGALTPKSHIGLAGIDFQAKVNTEFGSDNNVTYQSDKNDQIASDYYQLSPELKAIGERGDDRYLLMYQGKYRKYTNSSNDDYADHNFLANGSWRFGLRHGLQLNLVQDFGHEDRGTELTEGFKNWQFESYGFDSVMPIKNTDSSIRYSYGAPNARGKLSFLAQLKTFRYEDLNRIKEPNISSSGDETLLEYAKKQEWNESTYLMELFDQVSSDSRFRYTLLTNQRRYINAHDKDSNEYYLIYGIKTHRTGKTLIDANIAWLYKEFLHKGSQDENFNGLNWDVMVEWKPVNYSSVTLSTSQRVKDPDESGGYVLVTKYGIAWQHSWWVDRLTTTLSYDYQYDDYKNISYKREKNIKLISLGVDYDFRPSISLGLKYTDKVFDSTPDEIDFGHSPVGLRNLDYDKSQVVATLKVQI</sequence>
<name>A0ABD6X8E6_PHODM</name>
<dbReference type="Proteomes" id="UP000241404">
    <property type="component" value="Unassembled WGS sequence"/>
</dbReference>
<organism evidence="1 2">
    <name type="scientific">Photobacterium damselae</name>
    <dbReference type="NCBI Taxonomy" id="38293"/>
    <lineage>
        <taxon>Bacteria</taxon>
        <taxon>Pseudomonadati</taxon>
        <taxon>Pseudomonadota</taxon>
        <taxon>Gammaproteobacteria</taxon>
        <taxon>Vibrionales</taxon>
        <taxon>Vibrionaceae</taxon>
        <taxon>Photobacterium</taxon>
    </lineage>
</organism>
<dbReference type="AlphaFoldDB" id="A0ABD6X8E6"/>
<reference evidence="1 2" key="1">
    <citation type="submission" date="2018-03" db="EMBL/GenBank/DDBJ databases">
        <title>Whole genome sequencing of Histamine producing bacteria.</title>
        <authorList>
            <person name="Butler K."/>
        </authorList>
    </citation>
    <scope>NUCLEOTIDE SEQUENCE [LARGE SCALE GENOMIC DNA]</scope>
    <source>
        <strain evidence="1 2">BT-6</strain>
    </source>
</reference>
<accession>A0ABD6X8E6</accession>
<comment type="caution">
    <text evidence="1">The sequence shown here is derived from an EMBL/GenBank/DDBJ whole genome shotgun (WGS) entry which is preliminary data.</text>
</comment>
<evidence type="ECO:0000313" key="1">
    <source>
        <dbReference type="EMBL" id="PSU19153.1"/>
    </source>
</evidence>